<dbReference type="SUPFAM" id="SSF52833">
    <property type="entry name" value="Thioredoxin-like"/>
    <property type="match status" value="1"/>
</dbReference>
<dbReference type="RefSeq" id="WP_132858390.1">
    <property type="nucleotide sequence ID" value="NZ_SMGR01000001.1"/>
</dbReference>
<accession>A0A4R1NJ29</accession>
<sequence length="225" mass="25080">MSQESQQDPIRVDIVSDVVCPWCIIGYRQLLKASEATGIAVETYWHPFELNPDMVPEGENIREHIMRKYGSTAEQSAQARTRLSDLGEELDFTFAWSDDSRIYNTFAAHQLIHWASDTGKAQDLKLALFDAYFTEGRDVSDNDILIDVAGSVGLDTDEARAVLSDNRYADTVREKETFWTSRGVSGVPTMIFDAQQATSGAQGVEIFSKVLEHMAQQPRKVPAGA</sequence>
<dbReference type="Pfam" id="PF01323">
    <property type="entry name" value="DSBA"/>
    <property type="match status" value="1"/>
</dbReference>
<proteinExistence type="predicted"/>
<keyword evidence="2" id="KW-0413">Isomerase</keyword>
<dbReference type="PANTHER" id="PTHR13887">
    <property type="entry name" value="GLUTATHIONE S-TRANSFERASE KAPPA"/>
    <property type="match status" value="1"/>
</dbReference>
<evidence type="ECO:0000259" key="1">
    <source>
        <dbReference type="Pfam" id="PF01323"/>
    </source>
</evidence>
<gene>
    <name evidence="2" type="ORF">BXY66_0280</name>
</gene>
<dbReference type="OrthoDB" id="9799122at2"/>
<comment type="caution">
    <text evidence="2">The sequence shown here is derived from an EMBL/GenBank/DDBJ whole genome shotgun (WGS) entry which is preliminary data.</text>
</comment>
<keyword evidence="3" id="KW-1185">Reference proteome</keyword>
<reference evidence="2 3" key="1">
    <citation type="submission" date="2019-03" db="EMBL/GenBank/DDBJ databases">
        <title>Genomic Encyclopedia of Archaeal and Bacterial Type Strains, Phase II (KMG-II): from individual species to whole genera.</title>
        <authorList>
            <person name="Goeker M."/>
        </authorList>
    </citation>
    <scope>NUCLEOTIDE SEQUENCE [LARGE SCALE GENOMIC DNA]</scope>
    <source>
        <strain evidence="2 3">DSM 26433</strain>
    </source>
</reference>
<dbReference type="Proteomes" id="UP000295673">
    <property type="component" value="Unassembled WGS sequence"/>
</dbReference>
<evidence type="ECO:0000313" key="2">
    <source>
        <dbReference type="EMBL" id="TCL08246.1"/>
    </source>
</evidence>
<dbReference type="InterPro" id="IPR036249">
    <property type="entry name" value="Thioredoxin-like_sf"/>
</dbReference>
<dbReference type="AlphaFoldDB" id="A0A4R1NJ29"/>
<evidence type="ECO:0000313" key="3">
    <source>
        <dbReference type="Proteomes" id="UP000295673"/>
    </source>
</evidence>
<name>A0A4R1NJ29_9RHOB</name>
<protein>
    <submittedName>
        <fullName evidence="2">Putative DsbA family dithiol-disulfide isomerase</fullName>
    </submittedName>
</protein>
<feature type="domain" description="DSBA-like thioredoxin" evidence="1">
    <location>
        <begin position="12"/>
        <end position="211"/>
    </location>
</feature>
<dbReference type="CDD" id="cd03024">
    <property type="entry name" value="DsbA_FrnE"/>
    <property type="match status" value="1"/>
</dbReference>
<dbReference type="EMBL" id="SMGR01000001">
    <property type="protein sequence ID" value="TCL08246.1"/>
    <property type="molecule type" value="Genomic_DNA"/>
</dbReference>
<dbReference type="PANTHER" id="PTHR13887:SF41">
    <property type="entry name" value="THIOREDOXIN SUPERFAMILY PROTEIN"/>
    <property type="match status" value="1"/>
</dbReference>
<organism evidence="2 3">
    <name type="scientific">Shimia isoporae</name>
    <dbReference type="NCBI Taxonomy" id="647720"/>
    <lineage>
        <taxon>Bacteria</taxon>
        <taxon>Pseudomonadati</taxon>
        <taxon>Pseudomonadota</taxon>
        <taxon>Alphaproteobacteria</taxon>
        <taxon>Rhodobacterales</taxon>
        <taxon>Roseobacteraceae</taxon>
    </lineage>
</organism>
<dbReference type="Gene3D" id="3.40.30.10">
    <property type="entry name" value="Glutaredoxin"/>
    <property type="match status" value="1"/>
</dbReference>
<dbReference type="GO" id="GO:0016853">
    <property type="term" value="F:isomerase activity"/>
    <property type="evidence" value="ECO:0007669"/>
    <property type="project" value="UniProtKB-KW"/>
</dbReference>
<dbReference type="GO" id="GO:0016491">
    <property type="term" value="F:oxidoreductase activity"/>
    <property type="evidence" value="ECO:0007669"/>
    <property type="project" value="InterPro"/>
</dbReference>
<dbReference type="InterPro" id="IPR001853">
    <property type="entry name" value="DSBA-like_thioredoxin_dom"/>
</dbReference>